<keyword evidence="9" id="KW-1185">Reference proteome</keyword>
<dbReference type="Pfam" id="PF05050">
    <property type="entry name" value="Methyltransf_21"/>
    <property type="match status" value="1"/>
</dbReference>
<dbReference type="NCBIfam" id="TIGR01444">
    <property type="entry name" value="fkbM_fam"/>
    <property type="match status" value="1"/>
</dbReference>
<accession>A0A6N6VEF7</accession>
<evidence type="ECO:0000313" key="8">
    <source>
        <dbReference type="EMBL" id="KAB7738619.1"/>
    </source>
</evidence>
<dbReference type="AlphaFoldDB" id="A0A6N6VEF7"/>
<dbReference type="Pfam" id="PF00535">
    <property type="entry name" value="Glycos_transf_2"/>
    <property type="match status" value="1"/>
</dbReference>
<comment type="caution">
    <text evidence="8">The sequence shown here is derived from an EMBL/GenBank/DDBJ whole genome shotgun (WGS) entry which is preliminary data.</text>
</comment>
<feature type="domain" description="Glycosyltransferase 2-like" evidence="6">
    <location>
        <begin position="575"/>
        <end position="675"/>
    </location>
</feature>
<keyword evidence="2" id="KW-0328">Glycosyltransferase</keyword>
<evidence type="ECO:0000313" key="9">
    <source>
        <dbReference type="Proteomes" id="UP000468901"/>
    </source>
</evidence>
<evidence type="ECO:0000256" key="4">
    <source>
        <dbReference type="SAM" id="Coils"/>
    </source>
</evidence>
<dbReference type="Gene3D" id="3.40.50.150">
    <property type="entry name" value="Vaccinia Virus protein VP39"/>
    <property type="match status" value="1"/>
</dbReference>
<evidence type="ECO:0000259" key="6">
    <source>
        <dbReference type="Pfam" id="PF00535"/>
    </source>
</evidence>
<feature type="domain" description="Methyltransferase FkbM" evidence="7">
    <location>
        <begin position="52"/>
        <end position="203"/>
    </location>
</feature>
<dbReference type="GO" id="GO:0016757">
    <property type="term" value="F:glycosyltransferase activity"/>
    <property type="evidence" value="ECO:0007669"/>
    <property type="project" value="UniProtKB-KW"/>
</dbReference>
<dbReference type="InterPro" id="IPR029063">
    <property type="entry name" value="SAM-dependent_MTases_sf"/>
</dbReference>
<dbReference type="InterPro" id="IPR006342">
    <property type="entry name" value="FkbM_mtfrase"/>
</dbReference>
<dbReference type="InterPro" id="IPR029044">
    <property type="entry name" value="Nucleotide-diphossugar_trans"/>
</dbReference>
<evidence type="ECO:0000256" key="1">
    <source>
        <dbReference type="ARBA" id="ARBA00006739"/>
    </source>
</evidence>
<dbReference type="PANTHER" id="PTHR43179:SF12">
    <property type="entry name" value="GALACTOFURANOSYLTRANSFERASE GLFT2"/>
    <property type="match status" value="1"/>
</dbReference>
<organism evidence="8 9">
    <name type="scientific">Parvibaculum sedimenti</name>
    <dbReference type="NCBI Taxonomy" id="2608632"/>
    <lineage>
        <taxon>Bacteria</taxon>
        <taxon>Pseudomonadati</taxon>
        <taxon>Pseudomonadota</taxon>
        <taxon>Alphaproteobacteria</taxon>
        <taxon>Hyphomicrobiales</taxon>
        <taxon>Parvibaculaceae</taxon>
        <taxon>Parvibaculum</taxon>
    </lineage>
</organism>
<proteinExistence type="inferred from homology"/>
<dbReference type="SUPFAM" id="SSF53335">
    <property type="entry name" value="S-adenosyl-L-methionine-dependent methyltransferases"/>
    <property type="match status" value="1"/>
</dbReference>
<dbReference type="GO" id="GO:0032259">
    <property type="term" value="P:methylation"/>
    <property type="evidence" value="ECO:0007669"/>
    <property type="project" value="UniProtKB-KW"/>
</dbReference>
<keyword evidence="8" id="KW-0489">Methyltransferase</keyword>
<evidence type="ECO:0000259" key="7">
    <source>
        <dbReference type="Pfam" id="PF05050"/>
    </source>
</evidence>
<dbReference type="InterPro" id="IPR001173">
    <property type="entry name" value="Glyco_trans_2-like"/>
</dbReference>
<feature type="region of interest" description="Disordered" evidence="5">
    <location>
        <begin position="304"/>
        <end position="324"/>
    </location>
</feature>
<name>A0A6N6VEF7_9HYPH</name>
<feature type="coiled-coil region" evidence="4">
    <location>
        <begin position="324"/>
        <end position="386"/>
    </location>
</feature>
<sequence length="987" mass="109468">MAIEEIETRWGTIFVMGNDRPIASSLEAYGEWAQIEIEFLAQFIAEGCSIIDAGAHVGIHSLALADLSRETRIHSFEAQPQLAALLMRNTTALRNRITVYPCAISGSDGTGFMSELPDERYVNAGAQSLEHRPGEGRIDVPIRALDSLGLNGVKFIKLDIEGCEAAALQGAARTIARDRPTIYCEVNSIGAASDIFRAMQGRDYAFYFVSTPAFNPENFRLASSNLFGVAHESALLLLPADHLAPEIRRASVCCQVHNLDEFAQHFIKVPRYGDERDHDRDAQSLRSEGKALREKLALDKAEALRRDQEHAQSKAETDALREQSRAYQRELTAHADRAARAQAEIDALAVALREARAERAQREQMLTVARNRIDALEEELGVQKQRYHALAPFLWKSDLAARRRSIVGPIARRLGYSELARACRTLTGSGLFDRKWYKQAYGDVAASEHEPVVHYLLFGAFEGRKPNRIFDSAYYLRENPDVRHSGMNPLLHYIHYGERENRRPSADFDPASFLVAHPALKGPGGSLLKHFLAAGGIDAPVMPPFKPVAPDWSAFEALAGSSRDYMRRSTPLVDVIIPVYRGYDDTLSCIFSVLTSRNTTPFELLVIDDASPEPALSEALDRLSDMELITLLRNERNLGFVGTVNRGMATHPERDVLLLNSDTLVFNDWLDRIHAHSLMLDIATVTPFTNNGTICSYPEFCKDNRNELEIAFSEVDLLAAAMNRQQAVDVPTGVGFCMYITRKALDEVGLFDVETFGKGYGEENDFCVRASERGLRNLHALDVFVFHSGETSFGAGATQAKKTGLNALTAKHPGYIREVEKYVVADPAKEARARLDIGRLLKRPPERITLCFTHLLGGGIARYLTDRAASMGETGEGLLLAVPASPEGRAIRLMGIDDTPYLPNLREFDIDKDGEAFAQFLKSIAINAIEVHSTVGWSSRALQFIPMVARSLGMPFDFMAHDYVPICPQINLVNQSGIYCGEQVTCH</sequence>
<dbReference type="RefSeq" id="WP_152217385.1">
    <property type="nucleotide sequence ID" value="NZ_WESC01000018.1"/>
</dbReference>
<evidence type="ECO:0000256" key="5">
    <source>
        <dbReference type="SAM" id="MobiDB-lite"/>
    </source>
</evidence>
<keyword evidence="4" id="KW-0175">Coiled coil</keyword>
<dbReference type="GO" id="GO:0008168">
    <property type="term" value="F:methyltransferase activity"/>
    <property type="evidence" value="ECO:0007669"/>
    <property type="project" value="UniProtKB-KW"/>
</dbReference>
<dbReference type="EMBL" id="WESC01000018">
    <property type="protein sequence ID" value="KAB7738619.1"/>
    <property type="molecule type" value="Genomic_DNA"/>
</dbReference>
<reference evidence="8 9" key="1">
    <citation type="submission" date="2019-09" db="EMBL/GenBank/DDBJ databases">
        <title>Parvibaculum sedimenti sp. nov., isolated from sediment.</title>
        <authorList>
            <person name="Wang Y."/>
        </authorList>
    </citation>
    <scope>NUCLEOTIDE SEQUENCE [LARGE SCALE GENOMIC DNA]</scope>
    <source>
        <strain evidence="8 9">HXT-9</strain>
    </source>
</reference>
<dbReference type="SUPFAM" id="SSF53448">
    <property type="entry name" value="Nucleotide-diphospho-sugar transferases"/>
    <property type="match status" value="1"/>
</dbReference>
<keyword evidence="3 8" id="KW-0808">Transferase</keyword>
<dbReference type="PANTHER" id="PTHR43179">
    <property type="entry name" value="RHAMNOSYLTRANSFERASE WBBL"/>
    <property type="match status" value="1"/>
</dbReference>
<dbReference type="Gene3D" id="3.90.550.10">
    <property type="entry name" value="Spore Coat Polysaccharide Biosynthesis Protein SpsA, Chain A"/>
    <property type="match status" value="1"/>
</dbReference>
<gene>
    <name evidence="8" type="ORF">F2P47_15970</name>
</gene>
<dbReference type="Proteomes" id="UP000468901">
    <property type="component" value="Unassembled WGS sequence"/>
</dbReference>
<protein>
    <submittedName>
        <fullName evidence="8">FkbM family methyltransferase</fullName>
    </submittedName>
</protein>
<evidence type="ECO:0000256" key="3">
    <source>
        <dbReference type="ARBA" id="ARBA00022679"/>
    </source>
</evidence>
<comment type="similarity">
    <text evidence="1">Belongs to the glycosyltransferase 2 family.</text>
</comment>
<evidence type="ECO:0000256" key="2">
    <source>
        <dbReference type="ARBA" id="ARBA00022676"/>
    </source>
</evidence>